<gene>
    <name evidence="2" type="ORF">SAMN05216276_104131</name>
</gene>
<dbReference type="AlphaFoldDB" id="A0A239MGX7"/>
<protein>
    <submittedName>
        <fullName evidence="2">Uncharacterized protein</fullName>
    </submittedName>
</protein>
<evidence type="ECO:0000256" key="1">
    <source>
        <dbReference type="SAM" id="Phobius"/>
    </source>
</evidence>
<feature type="transmembrane region" description="Helical" evidence="1">
    <location>
        <begin position="17"/>
        <end position="46"/>
    </location>
</feature>
<dbReference type="EMBL" id="FZOD01000041">
    <property type="protein sequence ID" value="SNT41921.1"/>
    <property type="molecule type" value="Genomic_DNA"/>
</dbReference>
<evidence type="ECO:0000313" key="2">
    <source>
        <dbReference type="EMBL" id="SNT41921.1"/>
    </source>
</evidence>
<dbReference type="Proteomes" id="UP000198282">
    <property type="component" value="Unassembled WGS sequence"/>
</dbReference>
<sequence length="106" mass="11455">MHGDIREMLIHVVPEDIMWIAVAVTGAIIVVCFLIALVVVVISIHVEDNRATITSRAPGAAAARTRRVLGLKVDHSACQKVANPEHACPLCRRGLQRITQEDAAGQ</sequence>
<proteinExistence type="predicted"/>
<dbReference type="RefSeq" id="WP_089210986.1">
    <property type="nucleotide sequence ID" value="NZ_FZOD01000041.1"/>
</dbReference>
<accession>A0A239MGX7</accession>
<name>A0A239MGX7_9ACTN</name>
<reference evidence="2 3" key="1">
    <citation type="submission" date="2017-06" db="EMBL/GenBank/DDBJ databases">
        <authorList>
            <person name="Kim H.J."/>
            <person name="Triplett B.A."/>
        </authorList>
    </citation>
    <scope>NUCLEOTIDE SEQUENCE [LARGE SCALE GENOMIC DNA]</scope>
    <source>
        <strain evidence="2 3">CGMCC 4.2132</strain>
    </source>
</reference>
<organism evidence="2 3">
    <name type="scientific">Streptosporangium subroseum</name>
    <dbReference type="NCBI Taxonomy" id="106412"/>
    <lineage>
        <taxon>Bacteria</taxon>
        <taxon>Bacillati</taxon>
        <taxon>Actinomycetota</taxon>
        <taxon>Actinomycetes</taxon>
        <taxon>Streptosporangiales</taxon>
        <taxon>Streptosporangiaceae</taxon>
        <taxon>Streptosporangium</taxon>
    </lineage>
</organism>
<evidence type="ECO:0000313" key="3">
    <source>
        <dbReference type="Proteomes" id="UP000198282"/>
    </source>
</evidence>
<keyword evidence="1" id="KW-0472">Membrane</keyword>
<keyword evidence="1" id="KW-0812">Transmembrane</keyword>
<keyword evidence="1" id="KW-1133">Transmembrane helix</keyword>
<dbReference type="OrthoDB" id="3537443at2"/>
<keyword evidence="3" id="KW-1185">Reference proteome</keyword>